<proteinExistence type="predicted"/>
<feature type="region of interest" description="Disordered" evidence="2">
    <location>
        <begin position="797"/>
        <end position="819"/>
    </location>
</feature>
<feature type="region of interest" description="Disordered" evidence="2">
    <location>
        <begin position="604"/>
        <end position="634"/>
    </location>
</feature>
<accession>A0ABP2XD98</accession>
<feature type="compositionally biased region" description="Basic and acidic residues" evidence="2">
    <location>
        <begin position="612"/>
        <end position="626"/>
    </location>
</feature>
<keyword evidence="5" id="KW-1185">Reference proteome</keyword>
<dbReference type="Proteomes" id="UP000016064">
    <property type="component" value="Unassembled WGS sequence"/>
</dbReference>
<feature type="coiled-coil region" evidence="1">
    <location>
        <begin position="115"/>
        <end position="174"/>
    </location>
</feature>
<protein>
    <recommendedName>
        <fullName evidence="6">IncA family protein</fullName>
    </recommendedName>
</protein>
<organism evidence="4 5">
    <name type="scientific">Chlamydia ibidis 10-1398/6</name>
    <dbReference type="NCBI Taxonomy" id="1046581"/>
    <lineage>
        <taxon>Bacteria</taxon>
        <taxon>Pseudomonadati</taxon>
        <taxon>Chlamydiota</taxon>
        <taxon>Chlamydiia</taxon>
        <taxon>Chlamydiales</taxon>
        <taxon>Chlamydiaceae</taxon>
        <taxon>Chlamydia/Chlamydophila group</taxon>
        <taxon>Chlamydia</taxon>
    </lineage>
</organism>
<gene>
    <name evidence="4" type="ORF">H359_0893</name>
</gene>
<sequence length="819" mass="91870">MFLSCSACCSTSIQEGKKSNVILESISSKVRRVANLIASIVCVVVLAAGISGIVLFSGVGCPLYTCALASAVIALGLLLSLIISRSLQAIGNAYLSAIHGNIQREIASICSENKLLELDQQIAECEAEITETQRQLDMALQEYHQSCDKHAALAKQKKEAREKLQKESQEYFTQRSLLSTVTEKIRLQTQIESEARVTGVSIDVAAWARLQTELVTCRNALEDKAGKYQEAFLEFNSVDTNLSKEENSISFRNVLPAYKLVIDALKKQISIYKAKIQFLELYLLEINTKLKQIAEKEIELKKEIQDLQTQGSSNQATILELTAQLEALLLSKKDLETSHAATILEIEKSRDHIAAKLNADIQKLKEEKQRRVLECRILNLEEEKKALAQTLQERASKIAQLEKELANSKQLSSSDKAELEAIITRSQSDFNKASLKIKDLTKEVQVARNLHYEIDILRQRVKELEEIRLLEEQSYMSAKKKVEENFARRLDLARSAFQAGLDDLGKKAKLVEQTQQSQQAELTTKLTEFLKDVEKQSKTAESRMEKKIDENKQAYENIAAKNQALQKELSDKLVAAESKANDLQQQVDEARRESMLLKNQLATQTDMATRSSADKVSLERQIHSSEQRNASIQKQLDDASQEVTKLKFTLSLYEDVLGSFESKLKKQAGSDLEKLVKDKEKLEAIKRGTSHYSRTDVSGFRSTLAEAELVQANNELASLKDQLKQSQEELGKLQLELQQKIEQLELECQKDTATIHSQAQVIESQSRQLEALSLQIQQTRGSLGAIAAQPSILETPSSRGRLLALSEEEELETSSKDKK</sequence>
<feature type="transmembrane region" description="Helical" evidence="3">
    <location>
        <begin position="62"/>
        <end position="83"/>
    </location>
</feature>
<keyword evidence="3" id="KW-0812">Transmembrane</keyword>
<evidence type="ECO:0000256" key="3">
    <source>
        <dbReference type="SAM" id="Phobius"/>
    </source>
</evidence>
<keyword evidence="1" id="KW-0175">Coiled coil</keyword>
<feature type="coiled-coil region" evidence="1">
    <location>
        <begin position="290"/>
        <end position="474"/>
    </location>
</feature>
<comment type="caution">
    <text evidence="4">The sequence shown here is derived from an EMBL/GenBank/DDBJ whole genome shotgun (WGS) entry which is preliminary data.</text>
</comment>
<reference evidence="4 5" key="1">
    <citation type="submission" date="2013-07" db="EMBL/GenBank/DDBJ databases">
        <title>Isolation of a new Chlamydia species from the feral Sacred Ibis (Threskiornis aethiopicus): Chlamydia ibidis.</title>
        <authorList>
            <person name="Vorimore F."/>
            <person name="Hsia R.-C."/>
            <person name="Huot-Creasy H."/>
            <person name="Bastian S."/>
            <person name="Deruyter L."/>
            <person name="Passet A."/>
            <person name="Sachse K."/>
            <person name="Bavoil P."/>
            <person name="Myers G."/>
            <person name="Laroucau K."/>
        </authorList>
    </citation>
    <scope>NUCLEOTIDE SEQUENCE [LARGE SCALE GENOMIC DNA]</scope>
    <source>
        <strain evidence="4 5">10-1398/6</strain>
    </source>
</reference>
<evidence type="ECO:0008006" key="6">
    <source>
        <dbReference type="Google" id="ProtNLM"/>
    </source>
</evidence>
<keyword evidence="3" id="KW-0472">Membrane</keyword>
<evidence type="ECO:0000313" key="5">
    <source>
        <dbReference type="Proteomes" id="UP000016064"/>
    </source>
</evidence>
<evidence type="ECO:0000256" key="1">
    <source>
        <dbReference type="SAM" id="Coils"/>
    </source>
</evidence>
<keyword evidence="3" id="KW-1133">Transmembrane helix</keyword>
<dbReference type="EMBL" id="APJW01000003">
    <property type="protein sequence ID" value="EQM62356.1"/>
    <property type="molecule type" value="Genomic_DNA"/>
</dbReference>
<feature type="transmembrane region" description="Helical" evidence="3">
    <location>
        <begin position="33"/>
        <end position="56"/>
    </location>
</feature>
<dbReference type="RefSeq" id="WP_020370502.1">
    <property type="nucleotide sequence ID" value="NZ_APJW01000003.1"/>
</dbReference>
<name>A0ABP2XD98_9CHLA</name>
<evidence type="ECO:0000313" key="4">
    <source>
        <dbReference type="EMBL" id="EQM62356.1"/>
    </source>
</evidence>
<evidence type="ECO:0000256" key="2">
    <source>
        <dbReference type="SAM" id="MobiDB-lite"/>
    </source>
</evidence>